<dbReference type="SMART" id="SM00257">
    <property type="entry name" value="LysM"/>
    <property type="match status" value="1"/>
</dbReference>
<evidence type="ECO:0000259" key="2">
    <source>
        <dbReference type="PROSITE" id="PS51782"/>
    </source>
</evidence>
<feature type="domain" description="LysM" evidence="2">
    <location>
        <begin position="161"/>
        <end position="208"/>
    </location>
</feature>
<organism evidence="3 4">
    <name type="scientific">Pseudoflavonifractor intestinihominis</name>
    <dbReference type="NCBI Taxonomy" id="3133171"/>
    <lineage>
        <taxon>Bacteria</taxon>
        <taxon>Bacillati</taxon>
        <taxon>Bacillota</taxon>
        <taxon>Clostridia</taxon>
        <taxon>Eubacteriales</taxon>
        <taxon>Oscillospiraceae</taxon>
        <taxon>Pseudoflavonifractor</taxon>
    </lineage>
</organism>
<evidence type="ECO:0000256" key="1">
    <source>
        <dbReference type="SAM" id="MobiDB-lite"/>
    </source>
</evidence>
<name>A0ABV1ECJ0_9FIRM</name>
<dbReference type="CDD" id="cd00118">
    <property type="entry name" value="LysM"/>
    <property type="match status" value="1"/>
</dbReference>
<proteinExistence type="predicted"/>
<dbReference type="RefSeq" id="WP_349232652.1">
    <property type="nucleotide sequence ID" value="NZ_JBBMFK010000040.1"/>
</dbReference>
<dbReference type="InterPro" id="IPR018392">
    <property type="entry name" value="LysM"/>
</dbReference>
<keyword evidence="4" id="KW-1185">Reference proteome</keyword>
<accession>A0ABV1ECJ0</accession>
<dbReference type="EMBL" id="JBBMFK010000040">
    <property type="protein sequence ID" value="MEQ2444996.1"/>
    <property type="molecule type" value="Genomic_DNA"/>
</dbReference>
<gene>
    <name evidence="3" type="ORF">WMO64_16205</name>
</gene>
<dbReference type="Proteomes" id="UP001464378">
    <property type="component" value="Unassembled WGS sequence"/>
</dbReference>
<dbReference type="Gene3D" id="3.10.350.10">
    <property type="entry name" value="LysM domain"/>
    <property type="match status" value="1"/>
</dbReference>
<sequence length="273" mass="29739">MRRTISLLEEQAGRELVLPVTPSSYSWTHANRVETVQLDQVGEINLPGGALLGSCTLEALLPARLYSFCNPGAVANPYRYLEQLERWSDSGTPVRFLVSGTPTNALVLIESVEYGEQDGTNDIYATIILRQYRKPETPVVAVSSGTATAARDSATGASSKRTYTVVKGDSLWGIAQRFYGDGSLCYRLAAANSIANPNLLQPGQVLTLPPLDELPAEGVMPPSVQEAKSTQVTKDKDTGWPKLSWSEATENTLKYFGLGQQDEEEQFLGPVRQ</sequence>
<protein>
    <submittedName>
        <fullName evidence="3">LysM peptidoglycan-binding domain-containing protein</fullName>
    </submittedName>
</protein>
<dbReference type="InterPro" id="IPR052196">
    <property type="entry name" value="Bact_Kbp"/>
</dbReference>
<dbReference type="Pfam" id="PF01476">
    <property type="entry name" value="LysM"/>
    <property type="match status" value="1"/>
</dbReference>
<dbReference type="PROSITE" id="PS51782">
    <property type="entry name" value="LYSM"/>
    <property type="match status" value="1"/>
</dbReference>
<comment type="caution">
    <text evidence="3">The sequence shown here is derived from an EMBL/GenBank/DDBJ whole genome shotgun (WGS) entry which is preliminary data.</text>
</comment>
<dbReference type="PANTHER" id="PTHR34700:SF4">
    <property type="entry name" value="PHAGE-LIKE ELEMENT PBSX PROTEIN XKDP"/>
    <property type="match status" value="1"/>
</dbReference>
<reference evidence="3 4" key="1">
    <citation type="submission" date="2024-03" db="EMBL/GenBank/DDBJ databases">
        <title>Human intestinal bacterial collection.</title>
        <authorList>
            <person name="Pauvert C."/>
            <person name="Hitch T.C.A."/>
            <person name="Clavel T."/>
        </authorList>
    </citation>
    <scope>NUCLEOTIDE SEQUENCE [LARGE SCALE GENOMIC DNA]</scope>
    <source>
        <strain evidence="3 4">CLA-AP-H29</strain>
    </source>
</reference>
<dbReference type="SUPFAM" id="SSF54106">
    <property type="entry name" value="LysM domain"/>
    <property type="match status" value="1"/>
</dbReference>
<evidence type="ECO:0000313" key="3">
    <source>
        <dbReference type="EMBL" id="MEQ2444996.1"/>
    </source>
</evidence>
<dbReference type="PANTHER" id="PTHR34700">
    <property type="entry name" value="POTASSIUM BINDING PROTEIN KBP"/>
    <property type="match status" value="1"/>
</dbReference>
<feature type="region of interest" description="Disordered" evidence="1">
    <location>
        <begin position="224"/>
        <end position="243"/>
    </location>
</feature>
<dbReference type="InterPro" id="IPR036779">
    <property type="entry name" value="LysM_dom_sf"/>
</dbReference>
<evidence type="ECO:0000313" key="4">
    <source>
        <dbReference type="Proteomes" id="UP001464378"/>
    </source>
</evidence>